<dbReference type="Pfam" id="PF13577">
    <property type="entry name" value="SnoaL_4"/>
    <property type="match status" value="1"/>
</dbReference>
<feature type="domain" description="SnoaL-like" evidence="1">
    <location>
        <begin position="13"/>
        <end position="147"/>
    </location>
</feature>
<dbReference type="Gene3D" id="3.10.450.50">
    <property type="match status" value="1"/>
</dbReference>
<name>A0ABU5SQ90_9BACT</name>
<evidence type="ECO:0000313" key="3">
    <source>
        <dbReference type="Proteomes" id="UP001302222"/>
    </source>
</evidence>
<sequence>MSQKQLLSRLTATEDRLEILNLLAGSAFSSDVASESYWAKMFTDSATFDRGVKIDKGRKEILKIVNAPEQKMAIKAGMTHLAMLPHIKLKGDSAVATGYLLIVMPDSAASHVKLAGKGVSPGFSIYQVTVNNYTLARTLDGWKVIKRIVKPIAAEDARAIIQKAIED</sequence>
<dbReference type="InterPro" id="IPR032710">
    <property type="entry name" value="NTF2-like_dom_sf"/>
</dbReference>
<protein>
    <submittedName>
        <fullName evidence="2">Nuclear transport factor 2 family protein</fullName>
    </submittedName>
</protein>
<reference evidence="2 3" key="1">
    <citation type="submission" date="2023-12" db="EMBL/GenBank/DDBJ databases">
        <title>Novel species of the genus Arcicella isolated from rivers.</title>
        <authorList>
            <person name="Lu H."/>
        </authorList>
    </citation>
    <scope>NUCLEOTIDE SEQUENCE [LARGE SCALE GENOMIC DNA]</scope>
    <source>
        <strain evidence="2 3">DC25W</strain>
    </source>
</reference>
<dbReference type="SUPFAM" id="SSF54427">
    <property type="entry name" value="NTF2-like"/>
    <property type="match status" value="1"/>
</dbReference>
<keyword evidence="3" id="KW-1185">Reference proteome</keyword>
<dbReference type="InterPro" id="IPR037401">
    <property type="entry name" value="SnoaL-like"/>
</dbReference>
<dbReference type="Proteomes" id="UP001302222">
    <property type="component" value="Unassembled WGS sequence"/>
</dbReference>
<evidence type="ECO:0000313" key="2">
    <source>
        <dbReference type="EMBL" id="MEA5429428.1"/>
    </source>
</evidence>
<accession>A0ABU5SQ90</accession>
<comment type="caution">
    <text evidence="2">The sequence shown here is derived from an EMBL/GenBank/DDBJ whole genome shotgun (WGS) entry which is preliminary data.</text>
</comment>
<gene>
    <name evidence="2" type="ORF">VB798_22745</name>
</gene>
<evidence type="ECO:0000259" key="1">
    <source>
        <dbReference type="Pfam" id="PF13577"/>
    </source>
</evidence>
<proteinExistence type="predicted"/>
<dbReference type="RefSeq" id="WP_323689540.1">
    <property type="nucleotide sequence ID" value="NZ_JAYGIM010000021.1"/>
</dbReference>
<organism evidence="2 3">
    <name type="scientific">Arcicella lustrica</name>
    <dbReference type="NCBI Taxonomy" id="2984196"/>
    <lineage>
        <taxon>Bacteria</taxon>
        <taxon>Pseudomonadati</taxon>
        <taxon>Bacteroidota</taxon>
        <taxon>Cytophagia</taxon>
        <taxon>Cytophagales</taxon>
        <taxon>Flectobacillaceae</taxon>
        <taxon>Arcicella</taxon>
    </lineage>
</organism>
<dbReference type="EMBL" id="JAYGIM010000021">
    <property type="protein sequence ID" value="MEA5429428.1"/>
    <property type="molecule type" value="Genomic_DNA"/>
</dbReference>